<organism evidence="10">
    <name type="scientific">bioreactor metagenome</name>
    <dbReference type="NCBI Taxonomy" id="1076179"/>
    <lineage>
        <taxon>unclassified sequences</taxon>
        <taxon>metagenomes</taxon>
        <taxon>ecological metagenomes</taxon>
    </lineage>
</organism>
<dbReference type="Pfam" id="PF22920">
    <property type="entry name" value="UvrC_RNaseH"/>
    <property type="match status" value="1"/>
</dbReference>
<dbReference type="PROSITE" id="PS50165">
    <property type="entry name" value="UVRC"/>
    <property type="match status" value="1"/>
</dbReference>
<evidence type="ECO:0000256" key="6">
    <source>
        <dbReference type="ARBA" id="ARBA00023236"/>
    </source>
</evidence>
<dbReference type="FunFam" id="3.40.1440.10:FF:000001">
    <property type="entry name" value="UvrABC system protein C"/>
    <property type="match status" value="1"/>
</dbReference>
<dbReference type="SUPFAM" id="SSF47781">
    <property type="entry name" value="RuvA domain 2-like"/>
    <property type="match status" value="1"/>
</dbReference>
<dbReference type="PANTHER" id="PTHR30562">
    <property type="entry name" value="UVRC/OXIDOREDUCTASE"/>
    <property type="match status" value="1"/>
</dbReference>
<accession>A0A644VPV3</accession>
<evidence type="ECO:0000259" key="7">
    <source>
        <dbReference type="PROSITE" id="PS50151"/>
    </source>
</evidence>
<dbReference type="SUPFAM" id="SSF46600">
    <property type="entry name" value="C-terminal UvrC-binding domain of UvrB"/>
    <property type="match status" value="1"/>
</dbReference>
<dbReference type="GO" id="GO:0009381">
    <property type="term" value="F:excinuclease ABC activity"/>
    <property type="evidence" value="ECO:0007669"/>
    <property type="project" value="InterPro"/>
</dbReference>
<dbReference type="InterPro" id="IPR047296">
    <property type="entry name" value="GIY-YIG_UvrC_Cho"/>
</dbReference>
<dbReference type="PROSITE" id="PS50164">
    <property type="entry name" value="GIY_YIG"/>
    <property type="match status" value="1"/>
</dbReference>
<evidence type="ECO:0000259" key="9">
    <source>
        <dbReference type="PROSITE" id="PS50165"/>
    </source>
</evidence>
<dbReference type="SMART" id="SM00465">
    <property type="entry name" value="GIYc"/>
    <property type="match status" value="1"/>
</dbReference>
<keyword evidence="4" id="KW-0267">Excision nuclease</keyword>
<dbReference type="HAMAP" id="MF_00203">
    <property type="entry name" value="UvrC"/>
    <property type="match status" value="1"/>
</dbReference>
<dbReference type="EMBL" id="VSSQ01000390">
    <property type="protein sequence ID" value="MPL93376.1"/>
    <property type="molecule type" value="Genomic_DNA"/>
</dbReference>
<dbReference type="InterPro" id="IPR004791">
    <property type="entry name" value="UvrC"/>
</dbReference>
<dbReference type="PROSITE" id="PS50151">
    <property type="entry name" value="UVR"/>
    <property type="match status" value="1"/>
</dbReference>
<evidence type="ECO:0000256" key="5">
    <source>
        <dbReference type="ARBA" id="ARBA00023204"/>
    </source>
</evidence>
<evidence type="ECO:0000313" key="10">
    <source>
        <dbReference type="EMBL" id="MPL93376.1"/>
    </source>
</evidence>
<evidence type="ECO:0000256" key="3">
    <source>
        <dbReference type="ARBA" id="ARBA00022769"/>
    </source>
</evidence>
<reference evidence="10" key="1">
    <citation type="submission" date="2019-08" db="EMBL/GenBank/DDBJ databases">
        <authorList>
            <person name="Kucharzyk K."/>
            <person name="Murdoch R.W."/>
            <person name="Higgins S."/>
            <person name="Loffler F."/>
        </authorList>
    </citation>
    <scope>NUCLEOTIDE SEQUENCE</scope>
</reference>
<comment type="caution">
    <text evidence="10">The sequence shown here is derived from an EMBL/GenBank/DDBJ whole genome shotgun (WGS) entry which is preliminary data.</text>
</comment>
<evidence type="ECO:0000259" key="8">
    <source>
        <dbReference type="PROSITE" id="PS50164"/>
    </source>
</evidence>
<feature type="domain" description="UVR" evidence="7">
    <location>
        <begin position="214"/>
        <end position="249"/>
    </location>
</feature>
<dbReference type="NCBIfam" id="TIGR00194">
    <property type="entry name" value="uvrC"/>
    <property type="match status" value="1"/>
</dbReference>
<dbReference type="InterPro" id="IPR038476">
    <property type="entry name" value="UvrC_RNase_H_dom_sf"/>
</dbReference>
<dbReference type="GO" id="GO:0009432">
    <property type="term" value="P:SOS response"/>
    <property type="evidence" value="ECO:0007669"/>
    <property type="project" value="UniProtKB-KW"/>
</dbReference>
<gene>
    <name evidence="10" type="primary">uvrC_18</name>
    <name evidence="10" type="ORF">SDC9_39502</name>
</gene>
<dbReference type="Gene3D" id="3.40.1440.10">
    <property type="entry name" value="GIY-YIG endonuclease"/>
    <property type="match status" value="1"/>
</dbReference>
<dbReference type="GO" id="GO:0006289">
    <property type="term" value="P:nucleotide-excision repair"/>
    <property type="evidence" value="ECO:0007669"/>
    <property type="project" value="InterPro"/>
</dbReference>
<dbReference type="Gene3D" id="3.30.420.340">
    <property type="entry name" value="UvrC, RNAse H endonuclease domain"/>
    <property type="match status" value="1"/>
</dbReference>
<dbReference type="Pfam" id="PF01541">
    <property type="entry name" value="GIY-YIG"/>
    <property type="match status" value="1"/>
</dbReference>
<dbReference type="InterPro" id="IPR036876">
    <property type="entry name" value="UVR_dom_sf"/>
</dbReference>
<keyword evidence="5" id="KW-0234">DNA repair</keyword>
<dbReference type="InterPro" id="IPR001162">
    <property type="entry name" value="UvrC_RNase_H_dom"/>
</dbReference>
<feature type="domain" description="UvrC family homology region profile" evidence="9">
    <location>
        <begin position="346"/>
        <end position="484"/>
    </location>
</feature>
<keyword evidence="3" id="KW-0228">DNA excision</keyword>
<keyword evidence="1" id="KW-0963">Cytoplasm</keyword>
<dbReference type="InterPro" id="IPR050066">
    <property type="entry name" value="UvrABC_protein_C"/>
</dbReference>
<dbReference type="SUPFAM" id="SSF82771">
    <property type="entry name" value="GIY-YIG endonuclease"/>
    <property type="match status" value="1"/>
</dbReference>
<evidence type="ECO:0000256" key="2">
    <source>
        <dbReference type="ARBA" id="ARBA00022763"/>
    </source>
</evidence>
<dbReference type="InterPro" id="IPR000305">
    <property type="entry name" value="GIY-YIG_endonuc"/>
</dbReference>
<evidence type="ECO:0000256" key="4">
    <source>
        <dbReference type="ARBA" id="ARBA00022881"/>
    </source>
</evidence>
<keyword evidence="2" id="KW-0227">DNA damage</keyword>
<dbReference type="Pfam" id="PF08459">
    <property type="entry name" value="UvrC_RNaseH_dom"/>
    <property type="match status" value="1"/>
</dbReference>
<keyword evidence="6" id="KW-0742">SOS response</keyword>
<dbReference type="InterPro" id="IPR035901">
    <property type="entry name" value="GIY-YIG_endonuc_sf"/>
</dbReference>
<dbReference type="GO" id="GO:0009380">
    <property type="term" value="C:excinuclease repair complex"/>
    <property type="evidence" value="ECO:0007669"/>
    <property type="project" value="InterPro"/>
</dbReference>
<dbReference type="InterPro" id="IPR010994">
    <property type="entry name" value="RuvA_2-like"/>
</dbReference>
<name>A0A644VPV3_9ZZZZ</name>
<dbReference type="CDD" id="cd10434">
    <property type="entry name" value="GIY-YIG_UvrC_Cho"/>
    <property type="match status" value="1"/>
</dbReference>
<evidence type="ECO:0000256" key="1">
    <source>
        <dbReference type="ARBA" id="ARBA00022490"/>
    </source>
</evidence>
<protein>
    <submittedName>
        <fullName evidence="10">UvrABC system protein C</fullName>
    </submittedName>
</protein>
<sequence length="605" mass="70232">MTDNLNPYYNKLLPILQTLPSTAGVYQYFDNKGTIIYIGKAKNLKNRVLSYFHNQSSLNSKTKLLVRKIYNIELIHLSSETEALLLECNLIKKYRPRYNIMLKDDKSFPWVRITNESFPKIFKTRNLVRDGSLYYGPYANNRALKELMDIIRIMFRYRTCNLNLTEENINQNKFKACLNYQIKLCDAPCEGLQSKESYNNTISSIKNMLKGDFSMLLKDLKQEMMAYAQTQEFEKAQAVKERIMMLENYQSKSTVVSSTIKNVEVFAYVEEENSIHFNMMKVVNGYVISSYSIEVQRKLDETFEEVFTSAIVQSRDKLDWNDREIIVPIRLDLPEDYVIQTIPQLGDKKKLLDLSLHNAKFHKLEKSKKAMLLDPERHSKRIMEIMQKDLRMDVLPRHIECFDNSNTQGTNPVAACVVFRNAKPSNRDYKHYNIKTVVGADDFASMQEVVYRRYSRLKAEEKPLPDLIVIDGGKGQLSAAQETLRALGLSDKIKMIGVAKRLEEIFFPGESIPLFLDRRSETLKVIQQIRDEAHRFGITHHRNKRSKSTFRTQLTEIEGIGDITSRNLLLKFQSVKKISQTSLEELTNAIGASKAKIVYDYFHKD</sequence>
<proteinExistence type="inferred from homology"/>
<dbReference type="Gene3D" id="1.10.150.20">
    <property type="entry name" value="5' to 3' exonuclease, C-terminal subdomain"/>
    <property type="match status" value="1"/>
</dbReference>
<feature type="domain" description="GIY-YIG" evidence="8">
    <location>
        <begin position="21"/>
        <end position="100"/>
    </location>
</feature>
<dbReference type="InterPro" id="IPR001943">
    <property type="entry name" value="UVR_dom"/>
</dbReference>
<dbReference type="PANTHER" id="PTHR30562:SF1">
    <property type="entry name" value="UVRABC SYSTEM PROTEIN C"/>
    <property type="match status" value="1"/>
</dbReference>
<dbReference type="AlphaFoldDB" id="A0A644VPV3"/>
<dbReference type="FunFam" id="3.30.420.340:FF:000001">
    <property type="entry name" value="UvrABC system protein C"/>
    <property type="match status" value="1"/>
</dbReference>